<evidence type="ECO:0000313" key="2">
    <source>
        <dbReference type="EMBL" id="SNX45093.1"/>
    </source>
</evidence>
<name>A0A240EA25_9VIBR</name>
<gene>
    <name evidence="2" type="ORF">VTH8203_00086</name>
</gene>
<evidence type="ECO:0000313" key="3">
    <source>
        <dbReference type="Proteomes" id="UP000219336"/>
    </source>
</evidence>
<organism evidence="2 3">
    <name type="scientific">Vibrio thalassae</name>
    <dbReference type="NCBI Taxonomy" id="1243014"/>
    <lineage>
        <taxon>Bacteria</taxon>
        <taxon>Pseudomonadati</taxon>
        <taxon>Pseudomonadota</taxon>
        <taxon>Gammaproteobacteria</taxon>
        <taxon>Vibrionales</taxon>
        <taxon>Vibrionaceae</taxon>
        <taxon>Vibrio</taxon>
    </lineage>
</organism>
<feature type="region of interest" description="Disordered" evidence="1">
    <location>
        <begin position="13"/>
        <end position="42"/>
    </location>
</feature>
<evidence type="ECO:0000256" key="1">
    <source>
        <dbReference type="SAM" id="MobiDB-lite"/>
    </source>
</evidence>
<reference evidence="3" key="1">
    <citation type="submission" date="2016-06" db="EMBL/GenBank/DDBJ databases">
        <authorList>
            <person name="Rodrigo-Torres L."/>
            <person name="Arahal R.D."/>
            <person name="Lucena T."/>
        </authorList>
    </citation>
    <scope>NUCLEOTIDE SEQUENCE [LARGE SCALE GENOMIC DNA]</scope>
    <source>
        <strain evidence="3">CECT8203</strain>
    </source>
</reference>
<proteinExistence type="predicted"/>
<protein>
    <submittedName>
        <fullName evidence="2">Uncharacterized protein</fullName>
    </submittedName>
</protein>
<feature type="compositionally biased region" description="Polar residues" evidence="1">
    <location>
        <begin position="24"/>
        <end position="42"/>
    </location>
</feature>
<dbReference type="Proteomes" id="UP000219336">
    <property type="component" value="Unassembled WGS sequence"/>
</dbReference>
<accession>A0A240EA25</accession>
<sequence length="42" mass="4635">MVSRGVSREILVGNGDDLSRQRSHSVSLLRASTQRIPQTDIV</sequence>
<dbReference type="EMBL" id="OANU01000002">
    <property type="protein sequence ID" value="SNX45093.1"/>
    <property type="molecule type" value="Genomic_DNA"/>
</dbReference>
<dbReference type="AlphaFoldDB" id="A0A240EA25"/>
<keyword evidence="3" id="KW-1185">Reference proteome</keyword>